<accession>A0A9W9ET33</accession>
<dbReference type="GO" id="GO:0005829">
    <property type="term" value="C:cytosol"/>
    <property type="evidence" value="ECO:0007669"/>
    <property type="project" value="TreeGrafter"/>
</dbReference>
<organism evidence="7 8">
    <name type="scientific">Penicillium angulare</name>
    <dbReference type="NCBI Taxonomy" id="116970"/>
    <lineage>
        <taxon>Eukaryota</taxon>
        <taxon>Fungi</taxon>
        <taxon>Dikarya</taxon>
        <taxon>Ascomycota</taxon>
        <taxon>Pezizomycotina</taxon>
        <taxon>Eurotiomycetes</taxon>
        <taxon>Eurotiomycetidae</taxon>
        <taxon>Eurotiales</taxon>
        <taxon>Aspergillaceae</taxon>
        <taxon>Penicillium</taxon>
    </lineage>
</organism>
<dbReference type="GO" id="GO:0015036">
    <property type="term" value="F:disulfide oxidoreductase activity"/>
    <property type="evidence" value="ECO:0007669"/>
    <property type="project" value="UniProtKB-ARBA"/>
</dbReference>
<feature type="domain" description="Thioredoxin" evidence="5">
    <location>
        <begin position="15"/>
        <end position="100"/>
    </location>
</feature>
<comment type="caution">
    <text evidence="7">The sequence shown here is derived from an EMBL/GenBank/DDBJ whole genome shotgun (WGS) entry which is preliminary data.</text>
</comment>
<evidence type="ECO:0000259" key="6">
    <source>
        <dbReference type="Pfam" id="PF00462"/>
    </source>
</evidence>
<gene>
    <name evidence="7" type="ORF">N7456_011153</name>
</gene>
<dbReference type="InterPro" id="IPR033658">
    <property type="entry name" value="GRX_PICOT-like"/>
</dbReference>
<evidence type="ECO:0000256" key="2">
    <source>
        <dbReference type="ARBA" id="ARBA00023004"/>
    </source>
</evidence>
<feature type="domain" description="Glutaredoxin" evidence="6">
    <location>
        <begin position="153"/>
        <end position="217"/>
    </location>
</feature>
<dbReference type="Pfam" id="PF00462">
    <property type="entry name" value="Glutaredoxin"/>
    <property type="match status" value="1"/>
</dbReference>
<proteinExistence type="predicted"/>
<dbReference type="Gene3D" id="3.40.30.10">
    <property type="entry name" value="Glutaredoxin"/>
    <property type="match status" value="2"/>
</dbReference>
<keyword evidence="2" id="KW-0408">Iron</keyword>
<dbReference type="InterPro" id="IPR013766">
    <property type="entry name" value="Thioredoxin_domain"/>
</dbReference>
<dbReference type="AlphaFoldDB" id="A0A9W9ET33"/>
<dbReference type="GO" id="GO:0046872">
    <property type="term" value="F:metal ion binding"/>
    <property type="evidence" value="ECO:0007669"/>
    <property type="project" value="UniProtKB-KW"/>
</dbReference>
<dbReference type="GO" id="GO:0006879">
    <property type="term" value="P:intracellular iron ion homeostasis"/>
    <property type="evidence" value="ECO:0007669"/>
    <property type="project" value="TreeGrafter"/>
</dbReference>
<keyword evidence="4" id="KW-0472">Membrane</keyword>
<dbReference type="OrthoDB" id="415696at2759"/>
<reference evidence="7" key="2">
    <citation type="journal article" date="2023" name="IMA Fungus">
        <title>Comparative genomic study of the Penicillium genus elucidates a diverse pangenome and 15 lateral gene transfer events.</title>
        <authorList>
            <person name="Petersen C."/>
            <person name="Sorensen T."/>
            <person name="Nielsen M.R."/>
            <person name="Sondergaard T.E."/>
            <person name="Sorensen J.L."/>
            <person name="Fitzpatrick D.A."/>
            <person name="Frisvad J.C."/>
            <person name="Nielsen K.L."/>
        </authorList>
    </citation>
    <scope>NUCLEOTIDE SEQUENCE</scope>
    <source>
        <strain evidence="7">IBT 30069</strain>
    </source>
</reference>
<evidence type="ECO:0000313" key="8">
    <source>
        <dbReference type="Proteomes" id="UP001149165"/>
    </source>
</evidence>
<sequence length="249" mass="27666">MSTILEITSQSELSSYLASLAPSTVLVIYFYTPWTEYSTQMSTGMTTLSSRCQTTTPPTTSFVRINAKSLVDIAKEYNVSKAPYVVFLRDGQVIESIGGVDVSKVHVALERHVGVDNIAVPLPVDPTPSLEESKEAKEAMILRLTELVRSAPVMSFMKGTPKSPLCRFSRRLVAILDEHNIEYESFNILADEDIRQGLKEFGDWPTFPQLWIKGQLVGGLEIVREEIKTDPGFMRQCSVTEPVVLESSA</sequence>
<keyword evidence="3" id="KW-0411">Iron-sulfur</keyword>
<dbReference type="PANTHER" id="PTHR10293">
    <property type="entry name" value="GLUTAREDOXIN FAMILY MEMBER"/>
    <property type="match status" value="1"/>
</dbReference>
<dbReference type="InterPro" id="IPR002109">
    <property type="entry name" value="Glutaredoxin"/>
</dbReference>
<reference evidence="7" key="1">
    <citation type="submission" date="2022-11" db="EMBL/GenBank/DDBJ databases">
        <authorList>
            <person name="Petersen C."/>
        </authorList>
    </citation>
    <scope>NUCLEOTIDE SEQUENCE</scope>
    <source>
        <strain evidence="7">IBT 30069</strain>
    </source>
</reference>
<dbReference type="GO" id="GO:0005634">
    <property type="term" value="C:nucleus"/>
    <property type="evidence" value="ECO:0007669"/>
    <property type="project" value="TreeGrafter"/>
</dbReference>
<protein>
    <submittedName>
        <fullName evidence="7">Thioredoxin</fullName>
    </submittedName>
</protein>
<feature type="transmembrane region" description="Helical" evidence="4">
    <location>
        <begin position="13"/>
        <end position="32"/>
    </location>
</feature>
<evidence type="ECO:0000256" key="4">
    <source>
        <dbReference type="SAM" id="Phobius"/>
    </source>
</evidence>
<dbReference type="PROSITE" id="PS51354">
    <property type="entry name" value="GLUTAREDOXIN_2"/>
    <property type="match status" value="1"/>
</dbReference>
<dbReference type="FunFam" id="3.40.30.10:FF:000012">
    <property type="entry name" value="Monothiol glutaredoxin"/>
    <property type="match status" value="1"/>
</dbReference>
<dbReference type="InterPro" id="IPR036249">
    <property type="entry name" value="Thioredoxin-like_sf"/>
</dbReference>
<evidence type="ECO:0000256" key="1">
    <source>
        <dbReference type="ARBA" id="ARBA00022723"/>
    </source>
</evidence>
<dbReference type="SUPFAM" id="SSF52833">
    <property type="entry name" value="Thioredoxin-like"/>
    <property type="match status" value="2"/>
</dbReference>
<dbReference type="EMBL" id="JAPQKH010000007">
    <property type="protein sequence ID" value="KAJ5087537.1"/>
    <property type="molecule type" value="Genomic_DNA"/>
</dbReference>
<dbReference type="InterPro" id="IPR004480">
    <property type="entry name" value="Monothiol_GRX-rel"/>
</dbReference>
<evidence type="ECO:0000259" key="5">
    <source>
        <dbReference type="Pfam" id="PF00085"/>
    </source>
</evidence>
<keyword evidence="8" id="KW-1185">Reference proteome</keyword>
<evidence type="ECO:0000313" key="7">
    <source>
        <dbReference type="EMBL" id="KAJ5087537.1"/>
    </source>
</evidence>
<keyword evidence="4" id="KW-1133">Transmembrane helix</keyword>
<dbReference type="Proteomes" id="UP001149165">
    <property type="component" value="Unassembled WGS sequence"/>
</dbReference>
<dbReference type="Pfam" id="PF00085">
    <property type="entry name" value="Thioredoxin"/>
    <property type="match status" value="1"/>
</dbReference>
<keyword evidence="1" id="KW-0479">Metal-binding</keyword>
<name>A0A9W9ET33_9EURO</name>
<dbReference type="PANTHER" id="PTHR10293:SF73">
    <property type="entry name" value="GLUTAREDOXIN-3"/>
    <property type="match status" value="1"/>
</dbReference>
<dbReference type="GO" id="GO:0051537">
    <property type="term" value="F:2 iron, 2 sulfur cluster binding"/>
    <property type="evidence" value="ECO:0007669"/>
    <property type="project" value="TreeGrafter"/>
</dbReference>
<dbReference type="CDD" id="cd03028">
    <property type="entry name" value="GRX_PICOT_like"/>
    <property type="match status" value="1"/>
</dbReference>
<evidence type="ECO:0000256" key="3">
    <source>
        <dbReference type="ARBA" id="ARBA00023014"/>
    </source>
</evidence>
<keyword evidence="4" id="KW-0812">Transmembrane</keyword>